<accession>A0A4Q9P9C9</accession>
<evidence type="ECO:0000313" key="3">
    <source>
        <dbReference type="Proteomes" id="UP000292082"/>
    </source>
</evidence>
<protein>
    <submittedName>
        <fullName evidence="2">Uncharacterized protein</fullName>
    </submittedName>
</protein>
<name>A0A4Q9P9C9_9APHY</name>
<feature type="compositionally biased region" description="Polar residues" evidence="1">
    <location>
        <begin position="31"/>
        <end position="53"/>
    </location>
</feature>
<evidence type="ECO:0000256" key="1">
    <source>
        <dbReference type="SAM" id="MobiDB-lite"/>
    </source>
</evidence>
<dbReference type="AlphaFoldDB" id="A0A4Q9P9C9"/>
<sequence>MHRLPNSDITDARRPDRLKNLSWNRPVETWGGQSAHTSPGRFSSTKSLQNRLSNRPPKRHL</sequence>
<dbReference type="EMBL" id="ML145355">
    <property type="protein sequence ID" value="TBU51239.1"/>
    <property type="molecule type" value="Genomic_DNA"/>
</dbReference>
<gene>
    <name evidence="2" type="ORF">BD310DRAFT_942493</name>
</gene>
<keyword evidence="3" id="KW-1185">Reference proteome</keyword>
<evidence type="ECO:0000313" key="2">
    <source>
        <dbReference type="EMBL" id="TBU51239.1"/>
    </source>
</evidence>
<proteinExistence type="predicted"/>
<organism evidence="2 3">
    <name type="scientific">Dichomitus squalens</name>
    <dbReference type="NCBI Taxonomy" id="114155"/>
    <lineage>
        <taxon>Eukaryota</taxon>
        <taxon>Fungi</taxon>
        <taxon>Dikarya</taxon>
        <taxon>Basidiomycota</taxon>
        <taxon>Agaricomycotina</taxon>
        <taxon>Agaricomycetes</taxon>
        <taxon>Polyporales</taxon>
        <taxon>Polyporaceae</taxon>
        <taxon>Dichomitus</taxon>
    </lineage>
</organism>
<reference evidence="2 3" key="1">
    <citation type="submission" date="2019-01" db="EMBL/GenBank/DDBJ databases">
        <title>Draft genome sequences of three monokaryotic isolates of the white-rot basidiomycete fungus Dichomitus squalens.</title>
        <authorList>
            <consortium name="DOE Joint Genome Institute"/>
            <person name="Lopez S.C."/>
            <person name="Andreopoulos B."/>
            <person name="Pangilinan J."/>
            <person name="Lipzen A."/>
            <person name="Riley R."/>
            <person name="Ahrendt S."/>
            <person name="Ng V."/>
            <person name="Barry K."/>
            <person name="Daum C."/>
            <person name="Grigoriev I.V."/>
            <person name="Hilden K.S."/>
            <person name="Makela M.R."/>
            <person name="de Vries R.P."/>
        </authorList>
    </citation>
    <scope>NUCLEOTIDE SEQUENCE [LARGE SCALE GENOMIC DNA]</scope>
    <source>
        <strain evidence="2 3">CBS 464.89</strain>
    </source>
</reference>
<feature type="region of interest" description="Disordered" evidence="1">
    <location>
        <begin position="24"/>
        <end position="61"/>
    </location>
</feature>
<dbReference type="Proteomes" id="UP000292082">
    <property type="component" value="Unassembled WGS sequence"/>
</dbReference>